<keyword evidence="1" id="KW-1133">Transmembrane helix</keyword>
<protein>
    <submittedName>
        <fullName evidence="2">Uncharacterized protein</fullName>
    </submittedName>
</protein>
<keyword evidence="1" id="KW-0812">Transmembrane</keyword>
<dbReference type="EMBL" id="PQXK01000076">
    <property type="protein sequence ID" value="TGO38365.1"/>
    <property type="molecule type" value="Genomic_DNA"/>
</dbReference>
<proteinExistence type="predicted"/>
<gene>
    <name evidence="2" type="ORF">BHYA_0076g00160</name>
</gene>
<evidence type="ECO:0000313" key="2">
    <source>
        <dbReference type="EMBL" id="TGO38365.1"/>
    </source>
</evidence>
<reference evidence="2 3" key="1">
    <citation type="submission" date="2017-12" db="EMBL/GenBank/DDBJ databases">
        <title>Comparative genomics of Botrytis spp.</title>
        <authorList>
            <person name="Valero-Jimenez C.A."/>
            <person name="Tapia P."/>
            <person name="Veloso J."/>
            <person name="Silva-Moreno E."/>
            <person name="Staats M."/>
            <person name="Valdes J.H."/>
            <person name="Van Kan J.A.L."/>
        </authorList>
    </citation>
    <scope>NUCLEOTIDE SEQUENCE [LARGE SCALE GENOMIC DNA]</scope>
    <source>
        <strain evidence="2 3">Bh0001</strain>
    </source>
</reference>
<feature type="transmembrane region" description="Helical" evidence="1">
    <location>
        <begin position="54"/>
        <end position="73"/>
    </location>
</feature>
<comment type="caution">
    <text evidence="2">The sequence shown here is derived from an EMBL/GenBank/DDBJ whole genome shotgun (WGS) entry which is preliminary data.</text>
</comment>
<feature type="transmembrane region" description="Helical" evidence="1">
    <location>
        <begin position="21"/>
        <end position="48"/>
    </location>
</feature>
<keyword evidence="1" id="KW-0472">Membrane</keyword>
<keyword evidence="3" id="KW-1185">Reference proteome</keyword>
<evidence type="ECO:0000313" key="3">
    <source>
        <dbReference type="Proteomes" id="UP000297814"/>
    </source>
</evidence>
<accession>A0A4Z1GNR2</accession>
<sequence length="122" mass="13048">MPLASHFNVRSDMLRGSQLATTVAAVAVIVVAAVVEVELLLLAAAAAAARSADAFLPLAGAFTTFFGGIVALLSTRLMVLIVENISAIDPLDKEEKKRREDTKFDEILLIYNWANKAAFSSI</sequence>
<dbReference type="AlphaFoldDB" id="A0A4Z1GNR2"/>
<name>A0A4Z1GNR2_9HELO</name>
<dbReference type="Proteomes" id="UP000297814">
    <property type="component" value="Unassembled WGS sequence"/>
</dbReference>
<evidence type="ECO:0000256" key="1">
    <source>
        <dbReference type="SAM" id="Phobius"/>
    </source>
</evidence>
<organism evidence="2 3">
    <name type="scientific">Botrytis hyacinthi</name>
    <dbReference type="NCBI Taxonomy" id="278943"/>
    <lineage>
        <taxon>Eukaryota</taxon>
        <taxon>Fungi</taxon>
        <taxon>Dikarya</taxon>
        <taxon>Ascomycota</taxon>
        <taxon>Pezizomycotina</taxon>
        <taxon>Leotiomycetes</taxon>
        <taxon>Helotiales</taxon>
        <taxon>Sclerotiniaceae</taxon>
        <taxon>Botrytis</taxon>
    </lineage>
</organism>